<reference evidence="2 3" key="1">
    <citation type="submission" date="2023-07" db="EMBL/GenBank/DDBJ databases">
        <title>Genomic Encyclopedia of Type Strains, Phase IV (KMG-IV): sequencing the most valuable type-strain genomes for metagenomic binning, comparative biology and taxonomic classification.</title>
        <authorList>
            <person name="Goeker M."/>
        </authorList>
    </citation>
    <scope>NUCLEOTIDE SEQUENCE [LARGE SCALE GENOMIC DNA]</scope>
    <source>
        <strain evidence="2 3">DSM 14914</strain>
    </source>
</reference>
<evidence type="ECO:0000313" key="3">
    <source>
        <dbReference type="Proteomes" id="UP001242811"/>
    </source>
</evidence>
<evidence type="ECO:0000313" key="2">
    <source>
        <dbReference type="EMBL" id="MDQ0495129.1"/>
    </source>
</evidence>
<keyword evidence="1" id="KW-1133">Transmembrane helix</keyword>
<dbReference type="PANTHER" id="PTHR42925">
    <property type="entry name" value="MULTIDRUG AND TOXIN EFFLUX PROTEIN MATE FAMILY"/>
    <property type="match status" value="1"/>
</dbReference>
<gene>
    <name evidence="2" type="ORF">QOZ95_003307</name>
</gene>
<name>A0ABU0L300_9BACL</name>
<accession>A0ABU0L300</accession>
<dbReference type="Proteomes" id="UP001242811">
    <property type="component" value="Unassembled WGS sequence"/>
</dbReference>
<dbReference type="EMBL" id="JAUSWA010000019">
    <property type="protein sequence ID" value="MDQ0495129.1"/>
    <property type="molecule type" value="Genomic_DNA"/>
</dbReference>
<dbReference type="Pfam" id="PF01554">
    <property type="entry name" value="MatE"/>
    <property type="match status" value="1"/>
</dbReference>
<feature type="transmembrane region" description="Helical" evidence="1">
    <location>
        <begin position="63"/>
        <end position="84"/>
    </location>
</feature>
<feature type="transmembrane region" description="Helical" evidence="1">
    <location>
        <begin position="96"/>
        <end position="115"/>
    </location>
</feature>
<keyword evidence="1" id="KW-0812">Transmembrane</keyword>
<dbReference type="PANTHER" id="PTHR42925:SF1">
    <property type="entry name" value="VIRULENCE FACTOR MVIN"/>
    <property type="match status" value="1"/>
</dbReference>
<comment type="caution">
    <text evidence="2">The sequence shown here is derived from an EMBL/GenBank/DDBJ whole genome shotgun (WGS) entry which is preliminary data.</text>
</comment>
<proteinExistence type="predicted"/>
<sequence length="175" mass="19607">MSQESGSRQAKDVKTMTVFAITWPIFIEMLFHILMGSVDTFMLSHVSDEVVSAVGISRQLIEFTIILFNLLGLGVGVIIAQLLGAQKHVDASRVTASALIFNLVFGLALSLMFIVSRDFLLSFYRYEVMAIFTDEPAIIHWGQQFCCSVYCWSRGVCSITWSLTPCGQREMFSSR</sequence>
<keyword evidence="1" id="KW-0472">Membrane</keyword>
<evidence type="ECO:0000256" key="1">
    <source>
        <dbReference type="SAM" id="Phobius"/>
    </source>
</evidence>
<dbReference type="InterPro" id="IPR047135">
    <property type="entry name" value="YsiQ"/>
</dbReference>
<feature type="transmembrane region" description="Helical" evidence="1">
    <location>
        <begin position="21"/>
        <end position="43"/>
    </location>
</feature>
<dbReference type="InterPro" id="IPR002528">
    <property type="entry name" value="MATE_fam"/>
</dbReference>
<protein>
    <submittedName>
        <fullName evidence="2">Na+-driven multidrug efflux pump</fullName>
    </submittedName>
</protein>
<organism evidence="2 3">
    <name type="scientific">Paenibacillus brasilensis</name>
    <dbReference type="NCBI Taxonomy" id="128574"/>
    <lineage>
        <taxon>Bacteria</taxon>
        <taxon>Bacillati</taxon>
        <taxon>Bacillota</taxon>
        <taxon>Bacilli</taxon>
        <taxon>Bacillales</taxon>
        <taxon>Paenibacillaceae</taxon>
        <taxon>Paenibacillus</taxon>
    </lineage>
</organism>
<keyword evidence="3" id="KW-1185">Reference proteome</keyword>